<keyword evidence="3" id="KW-1185">Reference proteome</keyword>
<gene>
    <name evidence="2" type="ORF">llap_4802</name>
</gene>
<organism evidence="2 3">
    <name type="scientific">Limosa lapponica baueri</name>
    <dbReference type="NCBI Taxonomy" id="1758121"/>
    <lineage>
        <taxon>Eukaryota</taxon>
        <taxon>Metazoa</taxon>
        <taxon>Chordata</taxon>
        <taxon>Craniata</taxon>
        <taxon>Vertebrata</taxon>
        <taxon>Euteleostomi</taxon>
        <taxon>Archelosauria</taxon>
        <taxon>Archosauria</taxon>
        <taxon>Dinosauria</taxon>
        <taxon>Saurischia</taxon>
        <taxon>Theropoda</taxon>
        <taxon>Coelurosauria</taxon>
        <taxon>Aves</taxon>
        <taxon>Neognathae</taxon>
        <taxon>Neoaves</taxon>
        <taxon>Charadriiformes</taxon>
        <taxon>Scolopacidae</taxon>
        <taxon>Limosa</taxon>
    </lineage>
</organism>
<dbReference type="AlphaFoldDB" id="A0A2I0UFT8"/>
<dbReference type="OrthoDB" id="10063195at2759"/>
<name>A0A2I0UFT8_LIMLA</name>
<keyword evidence="2" id="KW-0695">RNA-directed DNA polymerase</keyword>
<keyword evidence="2" id="KW-0548">Nucleotidyltransferase</keyword>
<evidence type="ECO:0000313" key="2">
    <source>
        <dbReference type="EMBL" id="PKU44903.1"/>
    </source>
</evidence>
<dbReference type="GO" id="GO:0003964">
    <property type="term" value="F:RNA-directed DNA polymerase activity"/>
    <property type="evidence" value="ECO:0007669"/>
    <property type="project" value="UniProtKB-KW"/>
</dbReference>
<dbReference type="PANTHER" id="PTHR33332">
    <property type="entry name" value="REVERSE TRANSCRIPTASE DOMAIN-CONTAINING PROTEIN"/>
    <property type="match status" value="1"/>
</dbReference>
<reference evidence="3" key="1">
    <citation type="submission" date="2017-11" db="EMBL/GenBank/DDBJ databases">
        <authorList>
            <person name="Lima N.C."/>
            <person name="Parody-Merino A.M."/>
            <person name="Battley P.F."/>
            <person name="Fidler A.E."/>
            <person name="Prosdocimi F."/>
        </authorList>
    </citation>
    <scope>NUCLEOTIDE SEQUENCE [LARGE SCALE GENOMIC DNA]</scope>
</reference>
<evidence type="ECO:0000313" key="3">
    <source>
        <dbReference type="Proteomes" id="UP000233556"/>
    </source>
</evidence>
<dbReference type="EMBL" id="KZ505796">
    <property type="protein sequence ID" value="PKU44903.1"/>
    <property type="molecule type" value="Genomic_DNA"/>
</dbReference>
<dbReference type="InterPro" id="IPR000477">
    <property type="entry name" value="RT_dom"/>
</dbReference>
<proteinExistence type="predicted"/>
<protein>
    <submittedName>
        <fullName evidence="2">Rna-directed dna polymerase from mobile element jockey-like</fullName>
    </submittedName>
</protein>
<keyword evidence="2" id="KW-0808">Transferase</keyword>
<reference evidence="3" key="2">
    <citation type="submission" date="2017-12" db="EMBL/GenBank/DDBJ databases">
        <title>Genome sequence of the Bar-tailed Godwit (Limosa lapponica baueri).</title>
        <authorList>
            <person name="Lima N.C.B."/>
            <person name="Parody-Merino A.M."/>
            <person name="Battley P.F."/>
            <person name="Fidler A.E."/>
            <person name="Prosdocimi F."/>
        </authorList>
    </citation>
    <scope>NUCLEOTIDE SEQUENCE [LARGE SCALE GENOMIC DNA]</scope>
</reference>
<sequence>MRNCSIQHQPWISDGYYKPISVTNNSLYIFLIKRNNVHKSCLTNLVAFYDIATALIDKARVTNIIYLNLCKAFDIVPHDIPVSKLGSHGFDGWTTRWIRNWLAGHTQRVAINGSISKWKPVTSGVLQGSVLGPVLINIFVGDIDSGVECTLSKFADNTRLDAPSLEVFKTRLDGALSNMV</sequence>
<dbReference type="Pfam" id="PF00078">
    <property type="entry name" value="RVT_1"/>
    <property type="match status" value="1"/>
</dbReference>
<evidence type="ECO:0000259" key="1">
    <source>
        <dbReference type="PROSITE" id="PS50878"/>
    </source>
</evidence>
<accession>A0A2I0UFT8</accession>
<dbReference type="Proteomes" id="UP000233556">
    <property type="component" value="Unassembled WGS sequence"/>
</dbReference>
<feature type="domain" description="Reverse transcriptase" evidence="1">
    <location>
        <begin position="1"/>
        <end position="180"/>
    </location>
</feature>
<dbReference type="PROSITE" id="PS50878">
    <property type="entry name" value="RT_POL"/>
    <property type="match status" value="1"/>
</dbReference>